<keyword evidence="1" id="KW-0472">Membrane</keyword>
<accession>A0A7J7JXD2</accession>
<evidence type="ECO:0008006" key="5">
    <source>
        <dbReference type="Google" id="ProtNLM"/>
    </source>
</evidence>
<proteinExistence type="predicted"/>
<sequence length="386" mass="42607">MAAWSFALLCVYFLIILQAATSNSAPQTQTCIFDEHSGELSRSANISCPQYSVIEIISLEYYSSSVYCTQLVCPVFGNSKYLDGQHSVCQNEDRIRVNCYAIQNCSIGHQGINITVPKEECETGYPKAKLLRVKFSCIKSDSTLDICEDRYETIPSSQSVFLTPPSPDTAAGETSCSCEFKPANQQLFTQNITLMRQRMAHFFKDEYFLYRAAGQGGWLDSPSDDPYYLSMNRTLKFGVNLNKFTVVLADNTQLTAQSSVYVKLTSSDPMEVFCNDASNNPGMYTKGYTVSPTRRASSTPPTISTNTVPATQATSRKVSFMNSQYSDILIFLFAVTPDVVTSSTTDKGGGDGGLTQRDMIITGLTVALCVIIIVVVLLTCLFCFRR</sequence>
<comment type="caution">
    <text evidence="3">The sequence shown here is derived from an EMBL/GenBank/DDBJ whole genome shotgun (WGS) entry which is preliminary data.</text>
</comment>
<organism evidence="3 4">
    <name type="scientific">Bugula neritina</name>
    <name type="common">Brown bryozoan</name>
    <name type="synonym">Sertularia neritina</name>
    <dbReference type="NCBI Taxonomy" id="10212"/>
    <lineage>
        <taxon>Eukaryota</taxon>
        <taxon>Metazoa</taxon>
        <taxon>Spiralia</taxon>
        <taxon>Lophotrochozoa</taxon>
        <taxon>Bryozoa</taxon>
        <taxon>Gymnolaemata</taxon>
        <taxon>Cheilostomatida</taxon>
        <taxon>Flustrina</taxon>
        <taxon>Buguloidea</taxon>
        <taxon>Bugulidae</taxon>
        <taxon>Bugula</taxon>
    </lineage>
</organism>
<evidence type="ECO:0000256" key="1">
    <source>
        <dbReference type="SAM" id="Phobius"/>
    </source>
</evidence>
<keyword evidence="1" id="KW-1133">Transmembrane helix</keyword>
<reference evidence="3" key="1">
    <citation type="submission" date="2020-06" db="EMBL/GenBank/DDBJ databases">
        <title>Draft genome of Bugula neritina, a colonial animal packing powerful symbionts and potential medicines.</title>
        <authorList>
            <person name="Rayko M."/>
        </authorList>
    </citation>
    <scope>NUCLEOTIDE SEQUENCE [LARGE SCALE GENOMIC DNA]</scope>
    <source>
        <strain evidence="3">Kwan_BN1</strain>
    </source>
</reference>
<name>A0A7J7JXD2_BUGNE</name>
<dbReference type="EMBL" id="VXIV02001764">
    <property type="protein sequence ID" value="KAF6030006.1"/>
    <property type="molecule type" value="Genomic_DNA"/>
</dbReference>
<evidence type="ECO:0000313" key="3">
    <source>
        <dbReference type="EMBL" id="KAF6030006.1"/>
    </source>
</evidence>
<keyword evidence="1" id="KW-0812">Transmembrane</keyword>
<dbReference type="AlphaFoldDB" id="A0A7J7JXD2"/>
<keyword evidence="4" id="KW-1185">Reference proteome</keyword>
<gene>
    <name evidence="3" type="ORF">EB796_011685</name>
</gene>
<keyword evidence="2" id="KW-0732">Signal</keyword>
<protein>
    <recommendedName>
        <fullName evidence="5">SUEL-type lectin domain-containing protein</fullName>
    </recommendedName>
</protein>
<dbReference type="Proteomes" id="UP000593567">
    <property type="component" value="Unassembled WGS sequence"/>
</dbReference>
<feature type="transmembrane region" description="Helical" evidence="1">
    <location>
        <begin position="359"/>
        <end position="384"/>
    </location>
</feature>
<feature type="chain" id="PRO_5029441548" description="SUEL-type lectin domain-containing protein" evidence="2">
    <location>
        <begin position="23"/>
        <end position="386"/>
    </location>
</feature>
<evidence type="ECO:0000313" key="4">
    <source>
        <dbReference type="Proteomes" id="UP000593567"/>
    </source>
</evidence>
<evidence type="ECO:0000256" key="2">
    <source>
        <dbReference type="SAM" id="SignalP"/>
    </source>
</evidence>
<feature type="signal peptide" evidence="2">
    <location>
        <begin position="1"/>
        <end position="22"/>
    </location>
</feature>